<organism evidence="8 9">
    <name type="scientific">Thermoactinomyces mirandus</name>
    <dbReference type="NCBI Taxonomy" id="2756294"/>
    <lineage>
        <taxon>Bacteria</taxon>
        <taxon>Bacillati</taxon>
        <taxon>Bacillota</taxon>
        <taxon>Bacilli</taxon>
        <taxon>Bacillales</taxon>
        <taxon>Thermoactinomycetaceae</taxon>
        <taxon>Thermoactinomyces</taxon>
    </lineage>
</organism>
<dbReference type="Gene3D" id="3.40.640.10">
    <property type="entry name" value="Type I PLP-dependent aspartate aminotransferase-like (Major domain)"/>
    <property type="match status" value="1"/>
</dbReference>
<evidence type="ECO:0000256" key="7">
    <source>
        <dbReference type="SAM" id="MobiDB-lite"/>
    </source>
</evidence>
<evidence type="ECO:0000256" key="6">
    <source>
        <dbReference type="RuleBase" id="RU362118"/>
    </source>
</evidence>
<dbReference type="GO" id="GO:0003961">
    <property type="term" value="F:O-acetylhomoserine aminocarboxypropyltransferase activity"/>
    <property type="evidence" value="ECO:0007669"/>
    <property type="project" value="TreeGrafter"/>
</dbReference>
<sequence>MSESRNYRSETIAVHGGQVPDPATNSRAVPIYQTTSYVFNSTEHAANLFGLKEPGNIYTRIMNPTQDVFEKRVAELEGGVGALATSSGSAAITYAILNIAKTGDEIVSSSALYGGTFNLFNHTLPKLGIKVKFVDQSDPDNFRKAITDKTKAVYAETIGNPQIDVLDIEAVAGVAHEHGIPLIIDNTFASPYLCRPFEFGADIVVHSATKFIGGHGNSIGGVIVDSGKFDWANGKFPEFTEPDPSYHGVCYTEDLGPLAYITKVRVQLLRDTGAAISPFNAFLFLQGLETLHLRMERHSENALQAAKYLDEHELVEWVNHPGLPNARTYDLAQKYLPKGQGAIFTFGIKGGLEAGKKFIESLQLFSHLANVGDAKSLVIHPASTTHQQLSEEEQIRAGVRPELVRLSVGIEAIEDIIQDLDQALKKSQQ</sequence>
<evidence type="ECO:0000256" key="4">
    <source>
        <dbReference type="ARBA" id="ARBA00022898"/>
    </source>
</evidence>
<dbReference type="PANTHER" id="PTHR43797:SF2">
    <property type="entry name" value="HOMOCYSTEINE_CYSTEINE SYNTHASE"/>
    <property type="match status" value="1"/>
</dbReference>
<dbReference type="RefSeq" id="WP_181742271.1">
    <property type="nucleotide sequence ID" value="NZ_JACEOL010000071.1"/>
</dbReference>
<dbReference type="InterPro" id="IPR000277">
    <property type="entry name" value="Cys/Met-Metab_PyrdxlP-dep_enz"/>
</dbReference>
<dbReference type="FunFam" id="3.40.640.10:FF:000035">
    <property type="entry name" value="O-succinylhomoserine sulfhydrylase"/>
    <property type="match status" value="1"/>
</dbReference>
<dbReference type="NCBIfam" id="NF006096">
    <property type="entry name" value="PRK08248.1"/>
    <property type="match status" value="1"/>
</dbReference>
<proteinExistence type="inferred from homology"/>
<dbReference type="GO" id="GO:0005737">
    <property type="term" value="C:cytoplasm"/>
    <property type="evidence" value="ECO:0007669"/>
    <property type="project" value="TreeGrafter"/>
</dbReference>
<dbReference type="GO" id="GO:0030170">
    <property type="term" value="F:pyridoxal phosphate binding"/>
    <property type="evidence" value="ECO:0007669"/>
    <property type="project" value="InterPro"/>
</dbReference>
<evidence type="ECO:0000256" key="5">
    <source>
        <dbReference type="PIRSR" id="PIRSR001434-2"/>
    </source>
</evidence>
<dbReference type="EMBL" id="JACEOL010000071">
    <property type="protein sequence ID" value="MBA4603799.1"/>
    <property type="molecule type" value="Genomic_DNA"/>
</dbReference>
<comment type="similarity">
    <text evidence="2 6">Belongs to the trans-sulfuration enzymes family.</text>
</comment>
<feature type="modified residue" description="N6-(pyridoxal phosphate)lysine" evidence="5">
    <location>
        <position position="210"/>
    </location>
</feature>
<dbReference type="NCBIfam" id="TIGR01326">
    <property type="entry name" value="OAH_OAS_sulfhy"/>
    <property type="match status" value="1"/>
</dbReference>
<dbReference type="NCBIfam" id="NF005872">
    <property type="entry name" value="PRK07812.1"/>
    <property type="match status" value="1"/>
</dbReference>
<keyword evidence="3" id="KW-0808">Transferase</keyword>
<protein>
    <submittedName>
        <fullName evidence="8">Homocysteine synthase</fullName>
    </submittedName>
</protein>
<dbReference type="GO" id="GO:0071269">
    <property type="term" value="P:L-homocysteine biosynthetic process"/>
    <property type="evidence" value="ECO:0007669"/>
    <property type="project" value="TreeGrafter"/>
</dbReference>
<keyword evidence="4 5" id="KW-0663">Pyridoxal phosphate</keyword>
<evidence type="ECO:0000256" key="2">
    <source>
        <dbReference type="ARBA" id="ARBA00009077"/>
    </source>
</evidence>
<dbReference type="InterPro" id="IPR006235">
    <property type="entry name" value="OAc-hSer/O-AcSer_sulfhydrylase"/>
</dbReference>
<comment type="cofactor">
    <cofactor evidence="1 6">
        <name>pyridoxal 5'-phosphate</name>
        <dbReference type="ChEBI" id="CHEBI:597326"/>
    </cofactor>
</comment>
<name>A0A7W2AS85_9BACL</name>
<dbReference type="GO" id="GO:0019346">
    <property type="term" value="P:transsulfuration"/>
    <property type="evidence" value="ECO:0007669"/>
    <property type="project" value="InterPro"/>
</dbReference>
<dbReference type="PIRSF" id="PIRSF001434">
    <property type="entry name" value="CGS"/>
    <property type="match status" value="1"/>
</dbReference>
<dbReference type="Proteomes" id="UP000538292">
    <property type="component" value="Unassembled WGS sequence"/>
</dbReference>
<dbReference type="Pfam" id="PF01053">
    <property type="entry name" value="Cys_Met_Meta_PP"/>
    <property type="match status" value="1"/>
</dbReference>
<dbReference type="AlphaFoldDB" id="A0A7W2AS85"/>
<dbReference type="InterPro" id="IPR054542">
    <property type="entry name" value="Cys_met_metab_PP"/>
</dbReference>
<dbReference type="PROSITE" id="PS00868">
    <property type="entry name" value="CYS_MET_METAB_PP"/>
    <property type="match status" value="1"/>
</dbReference>
<dbReference type="InterPro" id="IPR015421">
    <property type="entry name" value="PyrdxlP-dep_Trfase_major"/>
</dbReference>
<dbReference type="InterPro" id="IPR015422">
    <property type="entry name" value="PyrdxlP-dep_Trfase_small"/>
</dbReference>
<dbReference type="Gene3D" id="3.90.1150.10">
    <property type="entry name" value="Aspartate Aminotransferase, domain 1"/>
    <property type="match status" value="1"/>
</dbReference>
<evidence type="ECO:0000256" key="1">
    <source>
        <dbReference type="ARBA" id="ARBA00001933"/>
    </source>
</evidence>
<evidence type="ECO:0000313" key="9">
    <source>
        <dbReference type="Proteomes" id="UP000538292"/>
    </source>
</evidence>
<evidence type="ECO:0000313" key="8">
    <source>
        <dbReference type="EMBL" id="MBA4603799.1"/>
    </source>
</evidence>
<keyword evidence="9" id="KW-1185">Reference proteome</keyword>
<dbReference type="InterPro" id="IPR015424">
    <property type="entry name" value="PyrdxlP-dep_Trfase"/>
</dbReference>
<accession>A0A7W2AS85</accession>
<feature type="region of interest" description="Disordered" evidence="7">
    <location>
        <begin position="1"/>
        <end position="20"/>
    </location>
</feature>
<comment type="caution">
    <text evidence="8">The sequence shown here is derived from an EMBL/GenBank/DDBJ whole genome shotgun (WGS) entry which is preliminary data.</text>
</comment>
<gene>
    <name evidence="8" type="ORF">H2C83_16145</name>
</gene>
<dbReference type="GO" id="GO:0006535">
    <property type="term" value="P:cysteine biosynthetic process from serine"/>
    <property type="evidence" value="ECO:0007669"/>
    <property type="project" value="TreeGrafter"/>
</dbReference>
<dbReference type="PANTHER" id="PTHR43797">
    <property type="entry name" value="HOMOCYSTEINE/CYSTEINE SYNTHASE"/>
    <property type="match status" value="1"/>
</dbReference>
<evidence type="ECO:0000256" key="3">
    <source>
        <dbReference type="ARBA" id="ARBA00022679"/>
    </source>
</evidence>
<dbReference type="SUPFAM" id="SSF53383">
    <property type="entry name" value="PLP-dependent transferases"/>
    <property type="match status" value="1"/>
</dbReference>
<dbReference type="CDD" id="cd00614">
    <property type="entry name" value="CGS_like"/>
    <property type="match status" value="1"/>
</dbReference>
<dbReference type="GO" id="GO:0004124">
    <property type="term" value="F:cysteine synthase activity"/>
    <property type="evidence" value="ECO:0007669"/>
    <property type="project" value="TreeGrafter"/>
</dbReference>
<reference evidence="8 9" key="1">
    <citation type="submission" date="2020-07" db="EMBL/GenBank/DDBJ databases">
        <title>Thermoactinomyces phylogeny.</title>
        <authorList>
            <person name="Dunlap C."/>
        </authorList>
    </citation>
    <scope>NUCLEOTIDE SEQUENCE [LARGE SCALE GENOMIC DNA]</scope>
    <source>
        <strain evidence="8 9">AMNI-1</strain>
    </source>
</reference>